<dbReference type="Gene3D" id="3.40.50.720">
    <property type="entry name" value="NAD(P)-binding Rossmann-like Domain"/>
    <property type="match status" value="1"/>
</dbReference>
<name>A0A6S6S192_9BACT</name>
<organism evidence="3">
    <name type="scientific">uncultured Aureispira sp</name>
    <dbReference type="NCBI Taxonomy" id="1331704"/>
    <lineage>
        <taxon>Bacteria</taxon>
        <taxon>Pseudomonadati</taxon>
        <taxon>Bacteroidota</taxon>
        <taxon>Saprospiria</taxon>
        <taxon>Saprospirales</taxon>
        <taxon>Saprospiraceae</taxon>
        <taxon>Aureispira</taxon>
        <taxon>environmental samples</taxon>
    </lineage>
</organism>
<dbReference type="SUPFAM" id="SSF51735">
    <property type="entry name" value="NAD(P)-binding Rossmann-fold domains"/>
    <property type="match status" value="1"/>
</dbReference>
<gene>
    <name evidence="3" type="ORF">HELGO_WM10300</name>
</gene>
<dbReference type="AlphaFoldDB" id="A0A6S6S192"/>
<dbReference type="FunFam" id="3.40.50.720:FF:000336">
    <property type="entry name" value="Aldehyde reductase"/>
    <property type="match status" value="1"/>
</dbReference>
<dbReference type="PANTHER" id="PTHR10366:SF812">
    <property type="entry name" value="VPS9 DOMAIN-CONTAINING PROTEIN"/>
    <property type="match status" value="1"/>
</dbReference>
<dbReference type="InterPro" id="IPR001509">
    <property type="entry name" value="Epimerase_deHydtase"/>
</dbReference>
<evidence type="ECO:0000313" key="3">
    <source>
        <dbReference type="EMBL" id="CAA6799062.1"/>
    </source>
</evidence>
<protein>
    <submittedName>
        <fullName evidence="3">Dihydroflavonol-4-reductase (EC)</fullName>
        <ecNumber evidence="3">1.1.1.219</ecNumber>
    </submittedName>
</protein>
<dbReference type="CDD" id="cd05227">
    <property type="entry name" value="AR_SDR_e"/>
    <property type="match status" value="1"/>
</dbReference>
<proteinExistence type="predicted"/>
<accession>A0A6S6S192</accession>
<evidence type="ECO:0000259" key="2">
    <source>
        <dbReference type="Pfam" id="PF01370"/>
    </source>
</evidence>
<evidence type="ECO:0000256" key="1">
    <source>
        <dbReference type="ARBA" id="ARBA00023002"/>
    </source>
</evidence>
<feature type="domain" description="NAD-dependent epimerase/dehydratase" evidence="2">
    <location>
        <begin position="8"/>
        <end position="255"/>
    </location>
</feature>
<keyword evidence="1 3" id="KW-0560">Oxidoreductase</keyword>
<dbReference type="InterPro" id="IPR050425">
    <property type="entry name" value="NAD(P)_dehydrat-like"/>
</dbReference>
<dbReference type="InterPro" id="IPR036291">
    <property type="entry name" value="NAD(P)-bd_dom_sf"/>
</dbReference>
<dbReference type="EMBL" id="CACVAQ010000020">
    <property type="protein sequence ID" value="CAA6799062.1"/>
    <property type="molecule type" value="Genomic_DNA"/>
</dbReference>
<reference evidence="3" key="1">
    <citation type="submission" date="2020-01" db="EMBL/GenBank/DDBJ databases">
        <authorList>
            <person name="Meier V. D."/>
            <person name="Meier V D."/>
        </authorList>
    </citation>
    <scope>NUCLEOTIDE SEQUENCE</scope>
    <source>
        <strain evidence="3">HLG_WM_MAG_10</strain>
    </source>
</reference>
<dbReference type="PANTHER" id="PTHR10366">
    <property type="entry name" value="NAD DEPENDENT EPIMERASE/DEHYDRATASE"/>
    <property type="match status" value="1"/>
</dbReference>
<sequence length="348" mass="38737">MINKETPVLVTGGSGYIASWVVQQLLEQGYKVNATVRNKSKIAKVDHLLNLQKKFTGKLKLYEADLLKEGSFENAMKGCELVIHMASPFKVNVKDAQKELLDPALKGTRNLLKQVNETATVKRVVLTSSVVAIYGDAADIKETKKGIFTEADWNTTSSLKHQPYSYSKTLAEKEAWQLQKQQNRWDLVVINPSFVMGPSLSNRTDGESTDFMIQLLSGSFKAGAPYLSFGFVDVRDVAAAHILAGTKETASGRHITCATSKTMLETALILRKEFGDQYKLPSKQLPKFLMYLVGPFAGFSWKFVRNNIGIPVVFDNTYSQDDLGLVYRDLSDTLKDQVNQLIESGHVQ</sequence>
<dbReference type="GO" id="GO:0045552">
    <property type="term" value="F:dihydroflavanol 4-reductase activity"/>
    <property type="evidence" value="ECO:0007669"/>
    <property type="project" value="UniProtKB-EC"/>
</dbReference>
<dbReference type="Pfam" id="PF01370">
    <property type="entry name" value="Epimerase"/>
    <property type="match status" value="1"/>
</dbReference>
<dbReference type="EC" id="1.1.1.219" evidence="3"/>